<dbReference type="AlphaFoldDB" id="A0A6J6X0E6"/>
<evidence type="ECO:0000313" key="1">
    <source>
        <dbReference type="EMBL" id="CAB4790901.1"/>
    </source>
</evidence>
<proteinExistence type="predicted"/>
<sequence>MKDTNGTNLGSFVERDEPNNAILVLSADGHFREYFLSTGGYGFGGGQPAYTSNDCTGDFYVFPDSTKNPFGMITRFRTYDSGGNVTGTVDLIESDSVFVDSSQIHSVGWRVVDYYANLTNPAGERY</sequence>
<dbReference type="EMBL" id="CAFAAJ010000010">
    <property type="protein sequence ID" value="CAB4790901.1"/>
    <property type="molecule type" value="Genomic_DNA"/>
</dbReference>
<protein>
    <submittedName>
        <fullName evidence="1">Unannotated protein</fullName>
    </submittedName>
</protein>
<accession>A0A6J6X0E6</accession>
<reference evidence="1" key="1">
    <citation type="submission" date="2020-05" db="EMBL/GenBank/DDBJ databases">
        <authorList>
            <person name="Chiriac C."/>
            <person name="Salcher M."/>
            <person name="Ghai R."/>
            <person name="Kavagutti S V."/>
        </authorList>
    </citation>
    <scope>NUCLEOTIDE SEQUENCE</scope>
</reference>
<organism evidence="1">
    <name type="scientific">freshwater metagenome</name>
    <dbReference type="NCBI Taxonomy" id="449393"/>
    <lineage>
        <taxon>unclassified sequences</taxon>
        <taxon>metagenomes</taxon>
        <taxon>ecological metagenomes</taxon>
    </lineage>
</organism>
<gene>
    <name evidence="1" type="ORF">UFOPK3001_00244</name>
</gene>
<name>A0A6J6X0E6_9ZZZZ</name>